<dbReference type="AlphaFoldDB" id="A0A316JG53"/>
<dbReference type="GO" id="GO:0022857">
    <property type="term" value="F:transmembrane transporter activity"/>
    <property type="evidence" value="ECO:0007669"/>
    <property type="project" value="InterPro"/>
</dbReference>
<dbReference type="InterPro" id="IPR011701">
    <property type="entry name" value="MFS"/>
</dbReference>
<dbReference type="EMBL" id="QGDB01000003">
    <property type="protein sequence ID" value="PWL18203.1"/>
    <property type="molecule type" value="Genomic_DNA"/>
</dbReference>
<name>A0A316JG53_9HYPH</name>
<protein>
    <submittedName>
        <fullName evidence="6">MFS transporter</fullName>
    </submittedName>
</protein>
<feature type="transmembrane region" description="Helical" evidence="4">
    <location>
        <begin position="83"/>
        <end position="102"/>
    </location>
</feature>
<dbReference type="Gene3D" id="1.20.1250.20">
    <property type="entry name" value="MFS general substrate transporter like domains"/>
    <property type="match status" value="2"/>
</dbReference>
<feature type="transmembrane region" description="Helical" evidence="4">
    <location>
        <begin position="376"/>
        <end position="394"/>
    </location>
</feature>
<dbReference type="SUPFAM" id="SSF103473">
    <property type="entry name" value="MFS general substrate transporter"/>
    <property type="match status" value="1"/>
</dbReference>
<dbReference type="Pfam" id="PF07690">
    <property type="entry name" value="MFS_1"/>
    <property type="match status" value="1"/>
</dbReference>
<feature type="transmembrane region" description="Helical" evidence="4">
    <location>
        <begin position="347"/>
        <end position="370"/>
    </location>
</feature>
<evidence type="ECO:0000256" key="1">
    <source>
        <dbReference type="ARBA" id="ARBA00022692"/>
    </source>
</evidence>
<dbReference type="InterPro" id="IPR020846">
    <property type="entry name" value="MFS_dom"/>
</dbReference>
<dbReference type="PANTHER" id="PTHR43129:SF1">
    <property type="entry name" value="FOSMIDOMYCIN RESISTANCE PROTEIN"/>
    <property type="match status" value="1"/>
</dbReference>
<evidence type="ECO:0000256" key="2">
    <source>
        <dbReference type="ARBA" id="ARBA00022989"/>
    </source>
</evidence>
<evidence type="ECO:0000256" key="3">
    <source>
        <dbReference type="ARBA" id="ARBA00023136"/>
    </source>
</evidence>
<dbReference type="RefSeq" id="WP_109706464.1">
    <property type="nucleotide sequence ID" value="NZ_QGDB01000003.1"/>
</dbReference>
<dbReference type="Proteomes" id="UP000245865">
    <property type="component" value="Unassembled WGS sequence"/>
</dbReference>
<feature type="transmembrane region" description="Helical" evidence="4">
    <location>
        <begin position="177"/>
        <end position="199"/>
    </location>
</feature>
<comment type="caution">
    <text evidence="6">The sequence shown here is derived from an EMBL/GenBank/DDBJ whole genome shotgun (WGS) entry which is preliminary data.</text>
</comment>
<keyword evidence="7" id="KW-1185">Reference proteome</keyword>
<feature type="transmembrane region" description="Helical" evidence="4">
    <location>
        <begin position="147"/>
        <end position="171"/>
    </location>
</feature>
<feature type="transmembrane region" description="Helical" evidence="4">
    <location>
        <begin position="314"/>
        <end position="335"/>
    </location>
</feature>
<evidence type="ECO:0000313" key="7">
    <source>
        <dbReference type="Proteomes" id="UP000245865"/>
    </source>
</evidence>
<dbReference type="CDD" id="cd17478">
    <property type="entry name" value="MFS_FsR"/>
    <property type="match status" value="1"/>
</dbReference>
<evidence type="ECO:0000256" key="4">
    <source>
        <dbReference type="SAM" id="Phobius"/>
    </source>
</evidence>
<dbReference type="PROSITE" id="PS50850">
    <property type="entry name" value="MFS"/>
    <property type="match status" value="1"/>
</dbReference>
<dbReference type="InterPro" id="IPR036259">
    <property type="entry name" value="MFS_trans_sf"/>
</dbReference>
<feature type="transmembrane region" description="Helical" evidence="4">
    <location>
        <begin position="12"/>
        <end position="32"/>
    </location>
</feature>
<dbReference type="OrthoDB" id="9770492at2"/>
<evidence type="ECO:0000259" key="5">
    <source>
        <dbReference type="PROSITE" id="PS50850"/>
    </source>
</evidence>
<feature type="transmembrane region" description="Helical" evidence="4">
    <location>
        <begin position="259"/>
        <end position="278"/>
    </location>
</feature>
<feature type="transmembrane region" description="Helical" evidence="4">
    <location>
        <begin position="52"/>
        <end position="71"/>
    </location>
</feature>
<feature type="transmembrane region" description="Helical" evidence="4">
    <location>
        <begin position="108"/>
        <end position="126"/>
    </location>
</feature>
<dbReference type="PANTHER" id="PTHR43129">
    <property type="entry name" value="FOSMIDOMYCIN RESISTANCE PROTEIN"/>
    <property type="match status" value="1"/>
</dbReference>
<keyword evidence="1 4" id="KW-0812">Transmembrane</keyword>
<organism evidence="6 7">
    <name type="scientific">Falsochrobactrum shanghaiense</name>
    <dbReference type="NCBI Taxonomy" id="2201899"/>
    <lineage>
        <taxon>Bacteria</taxon>
        <taxon>Pseudomonadati</taxon>
        <taxon>Pseudomonadota</taxon>
        <taxon>Alphaproteobacteria</taxon>
        <taxon>Hyphomicrobiales</taxon>
        <taxon>Brucellaceae</taxon>
        <taxon>Falsochrobactrum</taxon>
    </lineage>
</organism>
<feature type="domain" description="Major facilitator superfamily (MFS) profile" evidence="5">
    <location>
        <begin position="21"/>
        <end position="400"/>
    </location>
</feature>
<sequence>MSISAAGQPSENGANNTALGIILATSMAHFLNDLMQSLLPAIYPMLKDNYSLSFWQIGLLTFTFQMTASILQPLVGIYTDRKPMPFSLPFGMGCTLVGLVLLATAHDYPFLLLGAACIGFGSSVFHPEAARVARLASGGRHGFAQSLFQVGGNFGSAAGPLLAAFIVLPFGQISLSWFSIAALLGMFVLWHVSSWYNNYRRANANRPKPDKTLPVSRNKVIASITVLVMLIFTKYVYMVSLTNYYTFYTISHFGVTVQASQLLLFLFLGAVAAGTIIGGPIGDKIGTRTVIWASILGILPFTLALPYANLEVTAILTIIIGFVLASAFPAIIVFAQELLPGRVGMVSGLFFGLAFGVAGIAAAVLGIVADRTSIEYVYRICSYLPLLGLLTIFLPKLNRAVSG</sequence>
<feature type="transmembrane region" description="Helical" evidence="4">
    <location>
        <begin position="290"/>
        <end position="308"/>
    </location>
</feature>
<accession>A0A316JG53</accession>
<proteinExistence type="predicted"/>
<keyword evidence="2 4" id="KW-1133">Transmembrane helix</keyword>
<evidence type="ECO:0000313" key="6">
    <source>
        <dbReference type="EMBL" id="PWL18203.1"/>
    </source>
</evidence>
<gene>
    <name evidence="6" type="ORF">DKP76_10835</name>
</gene>
<feature type="transmembrane region" description="Helical" evidence="4">
    <location>
        <begin position="220"/>
        <end position="239"/>
    </location>
</feature>
<keyword evidence="3 4" id="KW-0472">Membrane</keyword>
<reference evidence="6 7" key="1">
    <citation type="submission" date="2018-05" db="EMBL/GenBank/DDBJ databases">
        <title>Comparative genomic sequence analysis between strain HN4 and CCM 8460T (Falsochrobactrum ovis) will provide more evidence to prove that HN4 is a new species of Falsochrobactrum.</title>
        <authorList>
            <person name="Lyu W."/>
            <person name="Sun L."/>
            <person name="Yao L."/>
        </authorList>
    </citation>
    <scope>NUCLEOTIDE SEQUENCE [LARGE SCALE GENOMIC DNA]</scope>
    <source>
        <strain evidence="6 7">HN4</strain>
    </source>
</reference>
<dbReference type="GO" id="GO:0005886">
    <property type="term" value="C:plasma membrane"/>
    <property type="evidence" value="ECO:0007669"/>
    <property type="project" value="TreeGrafter"/>
</dbReference>